<evidence type="ECO:0000256" key="8">
    <source>
        <dbReference type="ARBA" id="ARBA00023136"/>
    </source>
</evidence>
<protein>
    <recommendedName>
        <fullName evidence="3 9">Cytochrome c oxidase assembly protein COX20, mitochondrial</fullName>
    </recommendedName>
</protein>
<evidence type="ECO:0000256" key="1">
    <source>
        <dbReference type="ARBA" id="ARBA00004273"/>
    </source>
</evidence>
<accession>A0A4U0TQQ9</accession>
<evidence type="ECO:0000256" key="9">
    <source>
        <dbReference type="PIRNR" id="PIRNR007871"/>
    </source>
</evidence>
<proteinExistence type="inferred from homology"/>
<evidence type="ECO:0000313" key="12">
    <source>
        <dbReference type="Proteomes" id="UP000308549"/>
    </source>
</evidence>
<dbReference type="PIRSF" id="PIRSF007871">
    <property type="entry name" value="Cox20"/>
    <property type="match status" value="1"/>
</dbReference>
<dbReference type="AlphaFoldDB" id="A0A4U0TQQ9"/>
<dbReference type="Pfam" id="PF12597">
    <property type="entry name" value="Cox20"/>
    <property type="match status" value="1"/>
</dbReference>
<dbReference type="GO" id="GO:0005743">
    <property type="term" value="C:mitochondrial inner membrane"/>
    <property type="evidence" value="ECO:0007669"/>
    <property type="project" value="UniProtKB-SubCell"/>
</dbReference>
<keyword evidence="4" id="KW-0812">Transmembrane</keyword>
<evidence type="ECO:0000313" key="11">
    <source>
        <dbReference type="EMBL" id="TKA24236.1"/>
    </source>
</evidence>
<dbReference type="InterPro" id="IPR022533">
    <property type="entry name" value="Cox20"/>
</dbReference>
<feature type="compositionally biased region" description="Polar residues" evidence="10">
    <location>
        <begin position="30"/>
        <end position="39"/>
    </location>
</feature>
<dbReference type="PANTHER" id="PTHR31586:SF1">
    <property type="entry name" value="CYTOCHROME C OXIDASE ASSEMBLY PROTEIN COX20, MITOCHONDRIAL"/>
    <property type="match status" value="1"/>
</dbReference>
<sequence>MADDTRQQSATQNEDLSKAALNVDPANRPFTGTQWQGGKSQPYRPPENANMMAGGTAHTAGGKTPEVSVGNAFEGGIKWNDFTELPKRPCVRDALMTGIGGGFALGGVRAIFGAAVWTSCTWAVGSFCLGAPVMYQYCHYKRQAEKEGMMRAVEILNRKDVEKKAREARREKMREERRANKETELDAQFAALNEAKPSVGSQGGGGKPWWKVW</sequence>
<feature type="region of interest" description="Disordered" evidence="10">
    <location>
        <begin position="1"/>
        <end position="48"/>
    </location>
</feature>
<gene>
    <name evidence="11" type="ORF">B0A50_06000</name>
</gene>
<comment type="caution">
    <text evidence="11">The sequence shown here is derived from an EMBL/GenBank/DDBJ whole genome shotgun (WGS) entry which is preliminary data.</text>
</comment>
<evidence type="ECO:0000256" key="4">
    <source>
        <dbReference type="ARBA" id="ARBA00022692"/>
    </source>
</evidence>
<dbReference type="GO" id="GO:0033617">
    <property type="term" value="P:mitochondrial respiratory chain complex IV assembly"/>
    <property type="evidence" value="ECO:0007669"/>
    <property type="project" value="InterPro"/>
</dbReference>
<keyword evidence="8 9" id="KW-0472">Membrane</keyword>
<evidence type="ECO:0000256" key="3">
    <source>
        <dbReference type="ARBA" id="ARBA00017689"/>
    </source>
</evidence>
<dbReference type="Proteomes" id="UP000308549">
    <property type="component" value="Unassembled WGS sequence"/>
</dbReference>
<evidence type="ECO:0000256" key="6">
    <source>
        <dbReference type="ARBA" id="ARBA00022989"/>
    </source>
</evidence>
<feature type="region of interest" description="Disordered" evidence="10">
    <location>
        <begin position="164"/>
        <end position="183"/>
    </location>
</feature>
<keyword evidence="7 9" id="KW-0496">Mitochondrion</keyword>
<dbReference type="OrthoDB" id="14603at2759"/>
<keyword evidence="5 9" id="KW-0999">Mitochondrion inner membrane</keyword>
<comment type="function">
    <text evidence="9">Involved in the assembly of the cytochrome c oxidase complex.</text>
</comment>
<comment type="similarity">
    <text evidence="2 9">Belongs to the COX20 family.</text>
</comment>
<evidence type="ECO:0000256" key="2">
    <source>
        <dbReference type="ARBA" id="ARBA00009575"/>
    </source>
</evidence>
<reference evidence="11 12" key="1">
    <citation type="submission" date="2017-03" db="EMBL/GenBank/DDBJ databases">
        <title>Genomes of endolithic fungi from Antarctica.</title>
        <authorList>
            <person name="Coleine C."/>
            <person name="Masonjones S."/>
            <person name="Stajich J.E."/>
        </authorList>
    </citation>
    <scope>NUCLEOTIDE SEQUENCE [LARGE SCALE GENOMIC DNA]</scope>
    <source>
        <strain evidence="11 12">CCFEE 6315</strain>
    </source>
</reference>
<keyword evidence="6" id="KW-1133">Transmembrane helix</keyword>
<dbReference type="PANTHER" id="PTHR31586">
    <property type="entry name" value="CYTOCHROME C OXIDASE PROTEIN 20"/>
    <property type="match status" value="1"/>
</dbReference>
<dbReference type="EMBL" id="NAJL01000046">
    <property type="protein sequence ID" value="TKA24236.1"/>
    <property type="molecule type" value="Genomic_DNA"/>
</dbReference>
<name>A0A4U0TQQ9_9PEZI</name>
<comment type="subcellular location">
    <subcellularLocation>
        <location evidence="1 9">Mitochondrion inner membrane</location>
    </subcellularLocation>
</comment>
<evidence type="ECO:0000256" key="7">
    <source>
        <dbReference type="ARBA" id="ARBA00023128"/>
    </source>
</evidence>
<evidence type="ECO:0000256" key="5">
    <source>
        <dbReference type="ARBA" id="ARBA00022792"/>
    </source>
</evidence>
<keyword evidence="12" id="KW-1185">Reference proteome</keyword>
<organism evidence="11 12">
    <name type="scientific">Salinomyces thailandicus</name>
    <dbReference type="NCBI Taxonomy" id="706561"/>
    <lineage>
        <taxon>Eukaryota</taxon>
        <taxon>Fungi</taxon>
        <taxon>Dikarya</taxon>
        <taxon>Ascomycota</taxon>
        <taxon>Pezizomycotina</taxon>
        <taxon>Dothideomycetes</taxon>
        <taxon>Dothideomycetidae</taxon>
        <taxon>Mycosphaerellales</taxon>
        <taxon>Teratosphaeriaceae</taxon>
        <taxon>Salinomyces</taxon>
    </lineage>
</organism>
<evidence type="ECO:0000256" key="10">
    <source>
        <dbReference type="SAM" id="MobiDB-lite"/>
    </source>
</evidence>